<reference evidence="2" key="1">
    <citation type="journal article" date="2020" name="Nature">
        <title>Giant virus diversity and host interactions through global metagenomics.</title>
        <authorList>
            <person name="Schulz F."/>
            <person name="Roux S."/>
            <person name="Paez-Espino D."/>
            <person name="Jungbluth S."/>
            <person name="Walsh D.A."/>
            <person name="Denef V.J."/>
            <person name="McMahon K.D."/>
            <person name="Konstantinidis K.T."/>
            <person name="Eloe-Fadrosh E.A."/>
            <person name="Kyrpides N.C."/>
            <person name="Woyke T."/>
        </authorList>
    </citation>
    <scope>NUCLEOTIDE SEQUENCE</scope>
    <source>
        <strain evidence="2">GVMAG-M-3300023179-132</strain>
    </source>
</reference>
<evidence type="ECO:0000313" key="2">
    <source>
        <dbReference type="EMBL" id="QHT23847.1"/>
    </source>
</evidence>
<accession>A0A6C0E3U1</accession>
<dbReference type="SUPFAM" id="SSF54060">
    <property type="entry name" value="His-Me finger endonucleases"/>
    <property type="match status" value="1"/>
</dbReference>
<dbReference type="Gene3D" id="3.90.75.20">
    <property type="match status" value="1"/>
</dbReference>
<dbReference type="AlphaFoldDB" id="A0A6C0E3U1"/>
<organism evidence="2">
    <name type="scientific">viral metagenome</name>
    <dbReference type="NCBI Taxonomy" id="1070528"/>
    <lineage>
        <taxon>unclassified sequences</taxon>
        <taxon>metagenomes</taxon>
        <taxon>organismal metagenomes</taxon>
    </lineage>
</organism>
<dbReference type="InterPro" id="IPR044925">
    <property type="entry name" value="His-Me_finger_sf"/>
</dbReference>
<proteinExistence type="predicted"/>
<feature type="domain" description="HNH nuclease" evidence="1">
    <location>
        <begin position="218"/>
        <end position="251"/>
    </location>
</feature>
<dbReference type="EMBL" id="MN739735">
    <property type="protein sequence ID" value="QHT23847.1"/>
    <property type="molecule type" value="Genomic_DNA"/>
</dbReference>
<dbReference type="Pfam" id="PF13392">
    <property type="entry name" value="HNH_3"/>
    <property type="match status" value="1"/>
</dbReference>
<name>A0A6C0E3U1_9ZZZZ</name>
<sequence>MYKIDSYYSNNVVATTMKPIYLSNKELDCGVIQFKDKNKTYLVDSSDKDRIINFSKTFVFINDNDLYPSYSYNYKRFNYLDFIFCENQDSVYYVFKNGNDMDLRRSNVEIYHFYHKVVTEKYKVLNFIRGHNMHLGQDANIMKNPLWRIIENDKEYLLMYCEKDTLCKLCKDSHQKILEWEVTHNGGKKLTWFKNNNGYIMCSNNIYIHQIITGCYGNGKGTKNISVDHIDQDPLNNTWENLRIATREEQEQNCNGIKQGTKRERKHNAIKLPDGITHDMMRKYVVYYHEWLDKEHTREREFFKIEKHPKLDKPFMTSKSNKITIQDKLAQANKIVDDLENDIYPTTSEASLPKYMSLVVSRDKPHLVYERRIDGKRLNFRMILPDEHDIHEQIVVFYDKLKIKYPDHECFTSIDEKM</sequence>
<protein>
    <recommendedName>
        <fullName evidence="1">HNH nuclease domain-containing protein</fullName>
    </recommendedName>
</protein>
<dbReference type="InterPro" id="IPR003615">
    <property type="entry name" value="HNH_nuc"/>
</dbReference>
<evidence type="ECO:0000259" key="1">
    <source>
        <dbReference type="Pfam" id="PF13392"/>
    </source>
</evidence>